<evidence type="ECO:0000256" key="2">
    <source>
        <dbReference type="ARBA" id="ARBA00022741"/>
    </source>
</evidence>
<keyword evidence="2" id="KW-0547">Nucleotide-binding</keyword>
<evidence type="ECO:0000259" key="5">
    <source>
        <dbReference type="PROSITE" id="PS50011"/>
    </source>
</evidence>
<keyword evidence="4" id="KW-0067">ATP-binding</keyword>
<dbReference type="SMART" id="SM00220">
    <property type="entry name" value="S_TKc"/>
    <property type="match status" value="1"/>
</dbReference>
<sequence>MWSTKDTTEVRIGYPNKHTRIRLIDCMNAFLSSDPPVSDNLFNRVGDRWSNDWLGPPDTFDTDDEWFLKTCEFFENEATKAIAHCDALSRTSYSYSQSAIDRAIECDVAVFDEFVHFKSEIVTNAMKDTKKILGAISDKLSQKVNGNPTRSMHVESIISNFKQRILEMEELLRQSVDELVRYRFKERAKVKKRFEVSTLSKHKLVQIGKGGQGTVYSFEISGRKSVAKRYHNEKEQKREVNNMIRVGRHPNVLNMLCRAKLDANHYVILEYCRSSLAEELKMKQPGPLAKNNFSSWIKQLTEGMLHLHGFSLGFGAQLYHGDLKPDNILIAQNESLKIADFGVSELLMDNAGFTGDKPWKGTLRYMAPELHRGKAERKGLKKADVWSWGVVVWEMFANRRPHDTLDENLHPSLPSGTIESLENLLHRCWQSNCIARPTFNHIKVDIENVIDDINDMDKMMSGSNVR</sequence>
<evidence type="ECO:0000256" key="3">
    <source>
        <dbReference type="ARBA" id="ARBA00022777"/>
    </source>
</evidence>
<keyword evidence="3" id="KW-0418">Kinase</keyword>
<dbReference type="PANTHER" id="PTHR44329:SF288">
    <property type="entry name" value="MITOGEN-ACTIVATED PROTEIN KINASE KINASE KINASE 20"/>
    <property type="match status" value="1"/>
</dbReference>
<dbReference type="InterPro" id="IPR000719">
    <property type="entry name" value="Prot_kinase_dom"/>
</dbReference>
<dbReference type="InterPro" id="IPR051681">
    <property type="entry name" value="Ser/Thr_Kinases-Pseudokinases"/>
</dbReference>
<accession>A0AAN4Z382</accession>
<comment type="caution">
    <text evidence="6">The sequence shown here is derived from an EMBL/GenBank/DDBJ whole genome shotgun (WGS) entry which is preliminary data.</text>
</comment>
<dbReference type="PROSITE" id="PS00108">
    <property type="entry name" value="PROTEIN_KINASE_ST"/>
    <property type="match status" value="1"/>
</dbReference>
<evidence type="ECO:0000313" key="7">
    <source>
        <dbReference type="Proteomes" id="UP001328107"/>
    </source>
</evidence>
<name>A0AAN4Z382_9BILA</name>
<dbReference type="InterPro" id="IPR008271">
    <property type="entry name" value="Ser/Thr_kinase_AS"/>
</dbReference>
<dbReference type="Proteomes" id="UP001328107">
    <property type="component" value="Unassembled WGS sequence"/>
</dbReference>
<evidence type="ECO:0000313" key="6">
    <source>
        <dbReference type="EMBL" id="GMR30567.1"/>
    </source>
</evidence>
<dbReference type="Gene3D" id="1.10.510.10">
    <property type="entry name" value="Transferase(Phosphotransferase) domain 1"/>
    <property type="match status" value="1"/>
</dbReference>
<dbReference type="SUPFAM" id="SSF56112">
    <property type="entry name" value="Protein kinase-like (PK-like)"/>
    <property type="match status" value="1"/>
</dbReference>
<dbReference type="Pfam" id="PF00069">
    <property type="entry name" value="Pkinase"/>
    <property type="match status" value="1"/>
</dbReference>
<protein>
    <recommendedName>
        <fullName evidence="5">Protein kinase domain-containing protein</fullName>
    </recommendedName>
</protein>
<reference evidence="7" key="1">
    <citation type="submission" date="2022-10" db="EMBL/GenBank/DDBJ databases">
        <title>Genome assembly of Pristionchus species.</title>
        <authorList>
            <person name="Yoshida K."/>
            <person name="Sommer R.J."/>
        </authorList>
    </citation>
    <scope>NUCLEOTIDE SEQUENCE [LARGE SCALE GENOMIC DNA]</scope>
    <source>
        <strain evidence="7">RS5460</strain>
    </source>
</reference>
<proteinExistence type="predicted"/>
<dbReference type="InterPro" id="IPR011009">
    <property type="entry name" value="Kinase-like_dom_sf"/>
</dbReference>
<dbReference type="GO" id="GO:0005524">
    <property type="term" value="F:ATP binding"/>
    <property type="evidence" value="ECO:0007669"/>
    <property type="project" value="UniProtKB-KW"/>
</dbReference>
<feature type="domain" description="Protein kinase" evidence="5">
    <location>
        <begin position="201"/>
        <end position="450"/>
    </location>
</feature>
<dbReference type="EMBL" id="BTRK01000001">
    <property type="protein sequence ID" value="GMR30567.1"/>
    <property type="molecule type" value="Genomic_DNA"/>
</dbReference>
<keyword evidence="7" id="KW-1185">Reference proteome</keyword>
<evidence type="ECO:0000256" key="4">
    <source>
        <dbReference type="ARBA" id="ARBA00022840"/>
    </source>
</evidence>
<dbReference type="GO" id="GO:0004674">
    <property type="term" value="F:protein serine/threonine kinase activity"/>
    <property type="evidence" value="ECO:0007669"/>
    <property type="project" value="TreeGrafter"/>
</dbReference>
<keyword evidence="1" id="KW-0808">Transferase</keyword>
<gene>
    <name evidence="6" type="ORF">PMAYCL1PPCAC_00762</name>
</gene>
<organism evidence="6 7">
    <name type="scientific">Pristionchus mayeri</name>
    <dbReference type="NCBI Taxonomy" id="1317129"/>
    <lineage>
        <taxon>Eukaryota</taxon>
        <taxon>Metazoa</taxon>
        <taxon>Ecdysozoa</taxon>
        <taxon>Nematoda</taxon>
        <taxon>Chromadorea</taxon>
        <taxon>Rhabditida</taxon>
        <taxon>Rhabditina</taxon>
        <taxon>Diplogasteromorpha</taxon>
        <taxon>Diplogasteroidea</taxon>
        <taxon>Neodiplogasteridae</taxon>
        <taxon>Pristionchus</taxon>
    </lineage>
</organism>
<dbReference type="AlphaFoldDB" id="A0AAN4Z382"/>
<evidence type="ECO:0000256" key="1">
    <source>
        <dbReference type="ARBA" id="ARBA00022679"/>
    </source>
</evidence>
<dbReference type="PROSITE" id="PS50011">
    <property type="entry name" value="PROTEIN_KINASE_DOM"/>
    <property type="match status" value="1"/>
</dbReference>
<dbReference type="PANTHER" id="PTHR44329">
    <property type="entry name" value="SERINE/THREONINE-PROTEIN KINASE TNNI3K-RELATED"/>
    <property type="match status" value="1"/>
</dbReference>